<sequence length="116" mass="13388">MDSLALDVIIGAVSVCFFCTVPEIAIQEFVAGLFGLRAKILERGMVRIPGDPSGNRILPNKFHRHRSTTYLLQNDTFLRNTPLYDTMFGQTFIYLFRENERSRFLDQSVVIDERKK</sequence>
<reference evidence="2 4" key="2">
    <citation type="submission" date="2019-03" db="EMBL/GenBank/DDBJ databases">
        <authorList>
            <person name="He R.-H."/>
        </authorList>
    </citation>
    <scope>NUCLEOTIDE SEQUENCE [LARGE SCALE GENOMIC DNA]</scope>
    <source>
        <strain evidence="2 4">DSM 19624</strain>
    </source>
</reference>
<dbReference type="EMBL" id="SOPX01000002">
    <property type="protein sequence ID" value="TFB31502.1"/>
    <property type="molecule type" value="Genomic_DNA"/>
</dbReference>
<evidence type="ECO:0000313" key="3">
    <source>
        <dbReference type="Proteomes" id="UP000273898"/>
    </source>
</evidence>
<dbReference type="EMBL" id="RCCK01000010">
    <property type="protein sequence ID" value="RLJ80222.1"/>
    <property type="molecule type" value="Genomic_DNA"/>
</dbReference>
<comment type="caution">
    <text evidence="1">The sequence shown here is derived from an EMBL/GenBank/DDBJ whole genome shotgun (WGS) entry which is preliminary data.</text>
</comment>
<proteinExistence type="predicted"/>
<dbReference type="RefSeq" id="WP_121282832.1">
    <property type="nucleotide sequence ID" value="NZ_RCCK01000010.1"/>
</dbReference>
<gene>
    <name evidence="1" type="ORF">BCL90_0972</name>
    <name evidence="2" type="ORF">E3V97_12990</name>
</gene>
<evidence type="ECO:0000313" key="2">
    <source>
        <dbReference type="EMBL" id="TFB31502.1"/>
    </source>
</evidence>
<reference evidence="1 3" key="1">
    <citation type="submission" date="2018-10" db="EMBL/GenBank/DDBJ databases">
        <title>Genomic Encyclopedia of Archaeal and Bacterial Type Strains, Phase II (KMG-II): from individual species to whole genera.</title>
        <authorList>
            <person name="Goeker M."/>
        </authorList>
    </citation>
    <scope>NUCLEOTIDE SEQUENCE [LARGE SCALE GENOMIC DNA]</scope>
    <source>
        <strain evidence="1 3">DSM 19624</strain>
    </source>
</reference>
<dbReference type="Proteomes" id="UP000273898">
    <property type="component" value="Unassembled WGS sequence"/>
</dbReference>
<accession>A0A497Y9I2</accession>
<protein>
    <submittedName>
        <fullName evidence="1">Uncharacterized protein</fullName>
    </submittedName>
</protein>
<dbReference type="AlphaFoldDB" id="A0A497Y9I2"/>
<organism evidence="1 3">
    <name type="scientific">Pedobacter alluvionis</name>
    <dbReference type="NCBI Taxonomy" id="475253"/>
    <lineage>
        <taxon>Bacteria</taxon>
        <taxon>Pseudomonadati</taxon>
        <taxon>Bacteroidota</taxon>
        <taxon>Sphingobacteriia</taxon>
        <taxon>Sphingobacteriales</taxon>
        <taxon>Sphingobacteriaceae</taxon>
        <taxon>Pedobacter</taxon>
    </lineage>
</organism>
<dbReference type="Proteomes" id="UP000297429">
    <property type="component" value="Unassembled WGS sequence"/>
</dbReference>
<evidence type="ECO:0000313" key="4">
    <source>
        <dbReference type="Proteomes" id="UP000297429"/>
    </source>
</evidence>
<name>A0A497Y9I2_9SPHI</name>
<evidence type="ECO:0000313" key="1">
    <source>
        <dbReference type="EMBL" id="RLJ80222.1"/>
    </source>
</evidence>
<keyword evidence="4" id="KW-1185">Reference proteome</keyword>